<dbReference type="EMBL" id="MCFA01000222">
    <property type="protein sequence ID" value="ORX98077.1"/>
    <property type="molecule type" value="Genomic_DNA"/>
</dbReference>
<name>A0A1Y1YJ68_9PLEO</name>
<keyword evidence="2" id="KW-0812">Transmembrane</keyword>
<accession>A0A1Y1YJ68</accession>
<reference evidence="3 4" key="1">
    <citation type="submission" date="2016-07" db="EMBL/GenBank/DDBJ databases">
        <title>Pervasive Adenine N6-methylation of Active Genes in Fungi.</title>
        <authorList>
            <consortium name="DOE Joint Genome Institute"/>
            <person name="Mondo S.J."/>
            <person name="Dannebaum R.O."/>
            <person name="Kuo R.C."/>
            <person name="Labutti K."/>
            <person name="Haridas S."/>
            <person name="Kuo A."/>
            <person name="Salamov A."/>
            <person name="Ahrendt S.R."/>
            <person name="Lipzen A."/>
            <person name="Sullivan W."/>
            <person name="Andreopoulos W.B."/>
            <person name="Clum A."/>
            <person name="Lindquist E."/>
            <person name="Daum C."/>
            <person name="Ramamoorthy G.K."/>
            <person name="Gryganskyi A."/>
            <person name="Culley D."/>
            <person name="Magnuson J.K."/>
            <person name="James T.Y."/>
            <person name="O'Malley M.A."/>
            <person name="Stajich J.E."/>
            <person name="Spatafora J.W."/>
            <person name="Visel A."/>
            <person name="Grigoriev I.V."/>
        </authorList>
    </citation>
    <scope>NUCLEOTIDE SEQUENCE [LARGE SCALE GENOMIC DNA]</scope>
    <source>
        <strain evidence="3 4">CBS 115471</strain>
    </source>
</reference>
<dbReference type="Proteomes" id="UP000193144">
    <property type="component" value="Unassembled WGS sequence"/>
</dbReference>
<feature type="transmembrane region" description="Helical" evidence="2">
    <location>
        <begin position="28"/>
        <end position="52"/>
    </location>
</feature>
<keyword evidence="2" id="KW-1133">Transmembrane helix</keyword>
<proteinExistence type="predicted"/>
<comment type="caution">
    <text evidence="3">The sequence shown here is derived from an EMBL/GenBank/DDBJ whole genome shotgun (WGS) entry which is preliminary data.</text>
</comment>
<sequence>MAPVPYLNFGPISTTSELHGTSPHGEGIIAFLLGSLTVPLLAILYRLVYACLELSPYELEYRYEGEEEHDIYDEDRGEAPDWLQDNLNSGAGTDSFVPQSAHGHLPDIQEEDDGLPASIVSGSDTQSDSMLPPPYEEQNSSVTLLDPAQLLNVLTAHRRMMADHRGHPPPYESIAAPNTNSQGQVQVLI</sequence>
<feature type="compositionally biased region" description="Polar residues" evidence="1">
    <location>
        <begin position="85"/>
        <end position="98"/>
    </location>
</feature>
<feature type="region of interest" description="Disordered" evidence="1">
    <location>
        <begin position="78"/>
        <end position="142"/>
    </location>
</feature>
<keyword evidence="4" id="KW-1185">Reference proteome</keyword>
<organism evidence="3 4">
    <name type="scientific">Clohesyomyces aquaticus</name>
    <dbReference type="NCBI Taxonomy" id="1231657"/>
    <lineage>
        <taxon>Eukaryota</taxon>
        <taxon>Fungi</taxon>
        <taxon>Dikarya</taxon>
        <taxon>Ascomycota</taxon>
        <taxon>Pezizomycotina</taxon>
        <taxon>Dothideomycetes</taxon>
        <taxon>Pleosporomycetidae</taxon>
        <taxon>Pleosporales</taxon>
        <taxon>Lindgomycetaceae</taxon>
        <taxon>Clohesyomyces</taxon>
    </lineage>
</organism>
<keyword evidence="2" id="KW-0472">Membrane</keyword>
<feature type="compositionally biased region" description="Polar residues" evidence="1">
    <location>
        <begin position="176"/>
        <end position="189"/>
    </location>
</feature>
<evidence type="ECO:0000313" key="3">
    <source>
        <dbReference type="EMBL" id="ORX98077.1"/>
    </source>
</evidence>
<gene>
    <name evidence="3" type="ORF">BCR34DRAFT_641301</name>
</gene>
<feature type="compositionally biased region" description="Polar residues" evidence="1">
    <location>
        <begin position="120"/>
        <end position="129"/>
    </location>
</feature>
<protein>
    <submittedName>
        <fullName evidence="3">Uncharacterized protein</fullName>
    </submittedName>
</protein>
<feature type="region of interest" description="Disordered" evidence="1">
    <location>
        <begin position="164"/>
        <end position="189"/>
    </location>
</feature>
<evidence type="ECO:0000256" key="1">
    <source>
        <dbReference type="SAM" id="MobiDB-lite"/>
    </source>
</evidence>
<evidence type="ECO:0000256" key="2">
    <source>
        <dbReference type="SAM" id="Phobius"/>
    </source>
</evidence>
<dbReference type="AlphaFoldDB" id="A0A1Y1YJ68"/>
<evidence type="ECO:0000313" key="4">
    <source>
        <dbReference type="Proteomes" id="UP000193144"/>
    </source>
</evidence>